<sequence length="215" mass="24283">MTTNQDDDDLKPTFAEGYKPGQKKTLDEYANLDKEDESLARWKESLGIKPGGGPPPAVDPNDPRKAGVVIISLAMEVAGRDDVVLDMSNQAAIENLRKTPFTIKEGTMYQLKVKFRIQHDVVSGLRYIQTVKRLGVRVDKCEEMIGSYGPNTNSEPYERKCIYPSSMRLITIVNQEEAPKGMMARGDYEATSAFVDDDCMEHIRFHWAFKISKSW</sequence>
<dbReference type="GO" id="GO:0032889">
    <property type="term" value="P:regulation of vacuole fusion, non-autophagic"/>
    <property type="evidence" value="ECO:0007669"/>
    <property type="project" value="EnsemblFungi"/>
</dbReference>
<dbReference type="Gene3D" id="2.70.50.30">
    <property type="entry name" value="Coagulation Factor XIII, subunit A, domain 1"/>
    <property type="match status" value="1"/>
</dbReference>
<keyword evidence="8" id="KW-1185">Reference proteome</keyword>
<dbReference type="OrthoDB" id="1683373at2759"/>
<dbReference type="InterPro" id="IPR000406">
    <property type="entry name" value="Rho_GDI"/>
</dbReference>
<accession>A0A1U7LGG0</accession>
<dbReference type="InterPro" id="IPR014756">
    <property type="entry name" value="Ig_E-set"/>
</dbReference>
<gene>
    <name evidence="7" type="ORF">NEOLI_001075</name>
</gene>
<dbReference type="GO" id="GO:0016020">
    <property type="term" value="C:membrane"/>
    <property type="evidence" value="ECO:0007669"/>
    <property type="project" value="TreeGrafter"/>
</dbReference>
<dbReference type="GO" id="GO:0007015">
    <property type="term" value="P:actin filament organization"/>
    <property type="evidence" value="ECO:0007669"/>
    <property type="project" value="EnsemblFungi"/>
</dbReference>
<evidence type="ECO:0000313" key="8">
    <source>
        <dbReference type="Proteomes" id="UP000186594"/>
    </source>
</evidence>
<dbReference type="GO" id="GO:0005094">
    <property type="term" value="F:Rho GDP-dissociation inhibitor activity"/>
    <property type="evidence" value="ECO:0007669"/>
    <property type="project" value="EnsemblFungi"/>
</dbReference>
<dbReference type="Pfam" id="PF02115">
    <property type="entry name" value="Rho_GDI"/>
    <property type="match status" value="1"/>
</dbReference>
<dbReference type="GO" id="GO:0005935">
    <property type="term" value="C:cellular bud neck"/>
    <property type="evidence" value="ECO:0007669"/>
    <property type="project" value="EnsemblFungi"/>
</dbReference>
<evidence type="ECO:0000256" key="1">
    <source>
        <dbReference type="ARBA" id="ARBA00004496"/>
    </source>
</evidence>
<keyword evidence="3" id="KW-0963">Cytoplasm</keyword>
<evidence type="ECO:0000256" key="4">
    <source>
        <dbReference type="ARBA" id="ARBA00054143"/>
    </source>
</evidence>
<dbReference type="Proteomes" id="UP000186594">
    <property type="component" value="Unassembled WGS sequence"/>
</dbReference>
<dbReference type="STRING" id="1198029.A0A1U7LGG0"/>
<reference evidence="7 8" key="1">
    <citation type="submission" date="2016-04" db="EMBL/GenBank/DDBJ databases">
        <title>Evolutionary innovation and constraint leading to complex multicellularity in the Ascomycota.</title>
        <authorList>
            <person name="Cisse O."/>
            <person name="Nguyen A."/>
            <person name="Hewitt D.A."/>
            <person name="Jedd G."/>
            <person name="Stajich J.E."/>
        </authorList>
    </citation>
    <scope>NUCLEOTIDE SEQUENCE [LARGE SCALE GENOMIC DNA]</scope>
    <source>
        <strain evidence="7 8">DAH-3</strain>
    </source>
</reference>
<dbReference type="FunFam" id="2.70.50.30:FF:000001">
    <property type="entry name" value="Rho GDP-dissociation inhibitor 1"/>
    <property type="match status" value="1"/>
</dbReference>
<evidence type="ECO:0000256" key="5">
    <source>
        <dbReference type="ARBA" id="ARBA00071407"/>
    </source>
</evidence>
<dbReference type="PANTHER" id="PTHR10980">
    <property type="entry name" value="RHO GDP-DISSOCIATION INHIBITOR"/>
    <property type="match status" value="1"/>
</dbReference>
<dbReference type="PRINTS" id="PR00492">
    <property type="entry name" value="RHOGDI"/>
</dbReference>
<dbReference type="AlphaFoldDB" id="A0A1U7LGG0"/>
<evidence type="ECO:0000256" key="3">
    <source>
        <dbReference type="ARBA" id="ARBA00022490"/>
    </source>
</evidence>
<evidence type="ECO:0000313" key="7">
    <source>
        <dbReference type="EMBL" id="OLL21683.1"/>
    </source>
</evidence>
<dbReference type="EMBL" id="LXFE01004399">
    <property type="protein sequence ID" value="OLL21683.1"/>
    <property type="molecule type" value="Genomic_DNA"/>
</dbReference>
<comment type="similarity">
    <text evidence="2">Belongs to the Rho GDI family.</text>
</comment>
<protein>
    <recommendedName>
        <fullName evidence="5">Rho GDP-dissociation inhibitor</fullName>
    </recommendedName>
</protein>
<name>A0A1U7LGG0_NEOID</name>
<dbReference type="SUPFAM" id="SSF81296">
    <property type="entry name" value="E set domains"/>
    <property type="match status" value="1"/>
</dbReference>
<feature type="region of interest" description="Disordered" evidence="6">
    <location>
        <begin position="1"/>
        <end position="22"/>
    </location>
</feature>
<dbReference type="GO" id="GO:0005934">
    <property type="term" value="C:cellular bud tip"/>
    <property type="evidence" value="ECO:0007669"/>
    <property type="project" value="EnsemblFungi"/>
</dbReference>
<dbReference type="GO" id="GO:0007266">
    <property type="term" value="P:Rho protein signal transduction"/>
    <property type="evidence" value="ECO:0007669"/>
    <property type="project" value="EnsemblFungi"/>
</dbReference>
<comment type="function">
    <text evidence="4">Regulates the GDP/GTP exchange reaction of the Rho proteins by inhibiting the dissociation of GDP from them, and the subsequent binding of GTP to them.</text>
</comment>
<comment type="subcellular location">
    <subcellularLocation>
        <location evidence="1">Cytoplasm</location>
    </subcellularLocation>
</comment>
<dbReference type="GO" id="GO:0005829">
    <property type="term" value="C:cytosol"/>
    <property type="evidence" value="ECO:0007669"/>
    <property type="project" value="EnsemblFungi"/>
</dbReference>
<proteinExistence type="inferred from homology"/>
<dbReference type="InterPro" id="IPR024792">
    <property type="entry name" value="RhoGDI_dom_sf"/>
</dbReference>
<organism evidence="7 8">
    <name type="scientific">Neolecta irregularis (strain DAH-3)</name>
    <dbReference type="NCBI Taxonomy" id="1198029"/>
    <lineage>
        <taxon>Eukaryota</taxon>
        <taxon>Fungi</taxon>
        <taxon>Dikarya</taxon>
        <taxon>Ascomycota</taxon>
        <taxon>Taphrinomycotina</taxon>
        <taxon>Neolectales</taxon>
        <taxon>Neolectaceae</taxon>
        <taxon>Neolecta</taxon>
    </lineage>
</organism>
<dbReference type="OMA" id="YKPTAAK"/>
<evidence type="ECO:0000256" key="2">
    <source>
        <dbReference type="ARBA" id="ARBA00009758"/>
    </source>
</evidence>
<comment type="caution">
    <text evidence="7">The sequence shown here is derived from an EMBL/GenBank/DDBJ whole genome shotgun (WGS) entry which is preliminary data.</text>
</comment>
<evidence type="ECO:0000256" key="6">
    <source>
        <dbReference type="SAM" id="MobiDB-lite"/>
    </source>
</evidence>
<dbReference type="PANTHER" id="PTHR10980:SF3">
    <property type="entry name" value="LD16419P"/>
    <property type="match status" value="1"/>
</dbReference>